<protein>
    <submittedName>
        <fullName evidence="2">Uncharacterized protein</fullName>
    </submittedName>
</protein>
<reference evidence="2" key="2">
    <citation type="submission" date="2025-08" db="UniProtKB">
        <authorList>
            <consortium name="Ensembl"/>
        </authorList>
    </citation>
    <scope>IDENTIFICATION</scope>
</reference>
<evidence type="ECO:0000256" key="1">
    <source>
        <dbReference type="SAM" id="MobiDB-lite"/>
    </source>
</evidence>
<dbReference type="GO" id="GO:0071539">
    <property type="term" value="P:protein localization to centrosome"/>
    <property type="evidence" value="ECO:0007669"/>
    <property type="project" value="TreeGrafter"/>
</dbReference>
<dbReference type="InterPro" id="IPR031447">
    <property type="entry name" value="MNR"/>
</dbReference>
<dbReference type="InParanoid" id="A0A667YDC5"/>
<reference evidence="2" key="1">
    <citation type="submission" date="2019-06" db="EMBL/GenBank/DDBJ databases">
        <authorList>
            <consortium name="Wellcome Sanger Institute Data Sharing"/>
        </authorList>
    </citation>
    <scope>NUCLEOTIDE SEQUENCE [LARGE SCALE GENOMIC DNA]</scope>
</reference>
<feature type="compositionally biased region" description="Polar residues" evidence="1">
    <location>
        <begin position="1"/>
        <end position="10"/>
    </location>
</feature>
<reference evidence="2" key="3">
    <citation type="submission" date="2025-09" db="UniProtKB">
        <authorList>
            <consortium name="Ensembl"/>
        </authorList>
    </citation>
    <scope>IDENTIFICATION</scope>
</reference>
<dbReference type="GO" id="GO:0034451">
    <property type="term" value="C:centriolar satellite"/>
    <property type="evidence" value="ECO:0007669"/>
    <property type="project" value="TreeGrafter"/>
</dbReference>
<proteinExistence type="predicted"/>
<evidence type="ECO:0000313" key="3">
    <source>
        <dbReference type="Proteomes" id="UP000472263"/>
    </source>
</evidence>
<name>A0A667YDC5_9TELE</name>
<dbReference type="AlphaFoldDB" id="A0A667YDC5"/>
<dbReference type="Ensembl" id="ENSMMDT00005026305.1">
    <property type="protein sequence ID" value="ENSMMDP00005025762.1"/>
    <property type="gene ID" value="ENSMMDG00005012344.1"/>
</dbReference>
<feature type="compositionally biased region" description="Polar residues" evidence="1">
    <location>
        <begin position="187"/>
        <end position="199"/>
    </location>
</feature>
<sequence length="223" mass="24571">MGPTVEQQSPGKDRVVLGSHLSNRGTVTPGLSQTKVTLNRAMPASVCNRATRVGRPGPIVIEKLIPRLEEQENVDSSSRSSISFSALSEERLRAAVKLAKRDLRWRRHESLKKSPLKLPQEDPQLDTSSQLAATAEVKSKASSLQERAAARPEANLQIHTPQRHSASLIHENGQSPPTRDPGPRQSAGGQQPQLSQEIHKLQNQLQVYIQKIETLANRGNMQK</sequence>
<feature type="compositionally biased region" description="Polar residues" evidence="1">
    <location>
        <begin position="20"/>
        <end position="30"/>
    </location>
</feature>
<organism evidence="2 3">
    <name type="scientific">Myripristis murdjan</name>
    <name type="common">pinecone soldierfish</name>
    <dbReference type="NCBI Taxonomy" id="586833"/>
    <lineage>
        <taxon>Eukaryota</taxon>
        <taxon>Metazoa</taxon>
        <taxon>Chordata</taxon>
        <taxon>Craniata</taxon>
        <taxon>Vertebrata</taxon>
        <taxon>Euteleostomi</taxon>
        <taxon>Actinopterygii</taxon>
        <taxon>Neopterygii</taxon>
        <taxon>Teleostei</taxon>
        <taxon>Neoteleostei</taxon>
        <taxon>Acanthomorphata</taxon>
        <taxon>Holocentriformes</taxon>
        <taxon>Holocentridae</taxon>
        <taxon>Myripristis</taxon>
    </lineage>
</organism>
<dbReference type="GeneTree" id="ENSGT00940000178004"/>
<accession>A0A667YDC5</accession>
<dbReference type="PANTHER" id="PTHR15732">
    <property type="entry name" value="PROTEIN MOONRAKER"/>
    <property type="match status" value="1"/>
</dbReference>
<evidence type="ECO:0000313" key="2">
    <source>
        <dbReference type="Ensembl" id="ENSMMDP00005025762.1"/>
    </source>
</evidence>
<keyword evidence="3" id="KW-1185">Reference proteome</keyword>
<dbReference type="Proteomes" id="UP000472263">
    <property type="component" value="Chromosome 13"/>
</dbReference>
<feature type="region of interest" description="Disordered" evidence="1">
    <location>
        <begin position="1"/>
        <end position="30"/>
    </location>
</feature>
<dbReference type="GO" id="GO:0007099">
    <property type="term" value="P:centriole replication"/>
    <property type="evidence" value="ECO:0007669"/>
    <property type="project" value="InterPro"/>
</dbReference>
<dbReference type="PANTHER" id="PTHR15732:SF4">
    <property type="entry name" value="PROTEIN MOONRAKER"/>
    <property type="match status" value="1"/>
</dbReference>
<dbReference type="Pfam" id="PF15718">
    <property type="entry name" value="MNR"/>
    <property type="match status" value="1"/>
</dbReference>
<feature type="region of interest" description="Disordered" evidence="1">
    <location>
        <begin position="114"/>
        <end position="199"/>
    </location>
</feature>